<proteinExistence type="predicted"/>
<evidence type="ECO:0000313" key="1">
    <source>
        <dbReference type="EMBL" id="KPV42715.1"/>
    </source>
</evidence>
<dbReference type="STRING" id="471514.AN477_16080"/>
<dbReference type="PATRIC" id="fig|471514.4.peg.4000"/>
<comment type="caution">
    <text evidence="1">The sequence shown here is derived from an EMBL/GenBank/DDBJ whole genome shotgun (WGS) entry which is preliminary data.</text>
</comment>
<dbReference type="PANTHER" id="PTHR39183">
    <property type="entry name" value="SPORE COAT PROTEIN F-LIKE PROTEIN YHCQ"/>
    <property type="match status" value="1"/>
</dbReference>
<dbReference type="InterPro" id="IPR012851">
    <property type="entry name" value="Spore_coat_CotF-like"/>
</dbReference>
<dbReference type="Pfam" id="PF07875">
    <property type="entry name" value="Coat_F"/>
    <property type="match status" value="1"/>
</dbReference>
<reference evidence="1 2" key="1">
    <citation type="submission" date="2015-09" db="EMBL/GenBank/DDBJ databases">
        <title>Draft genome sequence of Alicyclobacillus ferrooxydans DSM 22381.</title>
        <authorList>
            <person name="Hemp J."/>
        </authorList>
    </citation>
    <scope>NUCLEOTIDE SEQUENCE [LARGE SCALE GENOMIC DNA]</scope>
    <source>
        <strain evidence="1 2">TC-34</strain>
    </source>
</reference>
<dbReference type="OrthoDB" id="2901397at2"/>
<keyword evidence="2" id="KW-1185">Reference proteome</keyword>
<accession>A0A0P9CI43</accession>
<organism evidence="1 2">
    <name type="scientific">Alicyclobacillus ferrooxydans</name>
    <dbReference type="NCBI Taxonomy" id="471514"/>
    <lineage>
        <taxon>Bacteria</taxon>
        <taxon>Bacillati</taxon>
        <taxon>Bacillota</taxon>
        <taxon>Bacilli</taxon>
        <taxon>Bacillales</taxon>
        <taxon>Alicyclobacillaceae</taxon>
        <taxon>Alicyclobacillus</taxon>
    </lineage>
</organism>
<evidence type="ECO:0000313" key="2">
    <source>
        <dbReference type="Proteomes" id="UP000050482"/>
    </source>
</evidence>
<sequence length="106" mass="12080">MIGFANQSAAMEFLLSVKSGVKDMAFALTEASTPEVREWLKKQLFAGLNMHEKVYQLMVDRAWLHPYDPIEQSRVDLTAAEMTGNIARMPLFKDRTKVLETFDTPN</sequence>
<dbReference type="PANTHER" id="PTHR39183:SF1">
    <property type="entry name" value="SPORE COAT PROTEIN F-LIKE PROTEIN YHCQ"/>
    <property type="match status" value="1"/>
</dbReference>
<dbReference type="EMBL" id="LJCO01000070">
    <property type="protein sequence ID" value="KPV42715.1"/>
    <property type="molecule type" value="Genomic_DNA"/>
</dbReference>
<name>A0A0P9CI43_9BACL</name>
<protein>
    <submittedName>
        <fullName evidence="1">Uncharacterized protein</fullName>
    </submittedName>
</protein>
<dbReference type="Proteomes" id="UP000050482">
    <property type="component" value="Unassembled WGS sequence"/>
</dbReference>
<gene>
    <name evidence="1" type="ORF">AN477_16080</name>
</gene>
<dbReference type="AlphaFoldDB" id="A0A0P9CI43"/>